<keyword evidence="3" id="KW-1185">Reference proteome</keyword>
<dbReference type="Proteomes" id="UP001446871">
    <property type="component" value="Unassembled WGS sequence"/>
</dbReference>
<dbReference type="PANTHER" id="PTHR33112">
    <property type="entry name" value="DOMAIN PROTEIN, PUTATIVE-RELATED"/>
    <property type="match status" value="1"/>
</dbReference>
<gene>
    <name evidence="2" type="ORF">PG996_003195</name>
</gene>
<accession>A0ABR1W0M2</accession>
<proteinExistence type="predicted"/>
<evidence type="ECO:0000313" key="2">
    <source>
        <dbReference type="EMBL" id="KAK8077025.1"/>
    </source>
</evidence>
<dbReference type="Pfam" id="PF06985">
    <property type="entry name" value="HET"/>
    <property type="match status" value="1"/>
</dbReference>
<comment type="caution">
    <text evidence="2">The sequence shown here is derived from an EMBL/GenBank/DDBJ whole genome shotgun (WGS) entry which is preliminary data.</text>
</comment>
<evidence type="ECO:0000313" key="3">
    <source>
        <dbReference type="Proteomes" id="UP001446871"/>
    </source>
</evidence>
<protein>
    <recommendedName>
        <fullName evidence="1">Heterokaryon incompatibility domain-containing protein</fullName>
    </recommendedName>
</protein>
<reference evidence="2 3" key="1">
    <citation type="submission" date="2023-01" db="EMBL/GenBank/DDBJ databases">
        <title>Analysis of 21 Apiospora genomes using comparative genomics revels a genus with tremendous synthesis potential of carbohydrate active enzymes and secondary metabolites.</title>
        <authorList>
            <person name="Sorensen T."/>
        </authorList>
    </citation>
    <scope>NUCLEOTIDE SEQUENCE [LARGE SCALE GENOMIC DNA]</scope>
    <source>
        <strain evidence="2 3">CBS 83171</strain>
    </source>
</reference>
<dbReference type="PANTHER" id="PTHR33112:SF9">
    <property type="entry name" value="HETEROKARYON INCOMPATIBILITY DOMAIN-CONTAINING PROTEIN"/>
    <property type="match status" value="1"/>
</dbReference>
<organism evidence="2 3">
    <name type="scientific">Apiospora saccharicola</name>
    <dbReference type="NCBI Taxonomy" id="335842"/>
    <lineage>
        <taxon>Eukaryota</taxon>
        <taxon>Fungi</taxon>
        <taxon>Dikarya</taxon>
        <taxon>Ascomycota</taxon>
        <taxon>Pezizomycotina</taxon>
        <taxon>Sordariomycetes</taxon>
        <taxon>Xylariomycetidae</taxon>
        <taxon>Amphisphaeriales</taxon>
        <taxon>Apiosporaceae</taxon>
        <taxon>Apiospora</taxon>
    </lineage>
</organism>
<evidence type="ECO:0000259" key="1">
    <source>
        <dbReference type="Pfam" id="PF06985"/>
    </source>
</evidence>
<dbReference type="InterPro" id="IPR010730">
    <property type="entry name" value="HET"/>
</dbReference>
<name>A0ABR1W0M2_9PEZI</name>
<feature type="domain" description="Heterokaryon incompatibility" evidence="1">
    <location>
        <begin position="53"/>
        <end position="205"/>
    </location>
</feature>
<sequence length="223" mass="25380">MGSVNDRQLHARKDCVQAAIAPFPKRVLAFRRYPGSTPTVKLEEAFVNPNGQYITLSHCWGSHQTLVTTTGTIHERRRGILWKYIPKTYQDSIEICLELGTQYLWIDSVCIMQDDREDWQIESTRMADIYENSYITIAATKAKNGDAGLFSETRSSFAAQPLPKQPSDTASSTAYIRQKIRHDIGQGHPVADRAPLLSRGWVFQERLLAPKVLHFCDVELVWE</sequence>
<dbReference type="EMBL" id="JAQQWM010000002">
    <property type="protein sequence ID" value="KAK8077025.1"/>
    <property type="molecule type" value="Genomic_DNA"/>
</dbReference>